<dbReference type="PANTHER" id="PTHR37299:SF3">
    <property type="entry name" value="STAGE 0 SPORULATION PROTEIN A HOMOLOG"/>
    <property type="match status" value="1"/>
</dbReference>
<proteinExistence type="predicted"/>
<evidence type="ECO:0000256" key="3">
    <source>
        <dbReference type="ARBA" id="ARBA00023012"/>
    </source>
</evidence>
<dbReference type="PROSITE" id="PS50110">
    <property type="entry name" value="RESPONSE_REGULATORY"/>
    <property type="match status" value="1"/>
</dbReference>
<dbReference type="Gene3D" id="2.40.50.1020">
    <property type="entry name" value="LytTr DNA-binding domain"/>
    <property type="match status" value="1"/>
</dbReference>
<sequence length="250" mass="29447">MINFIICEDDNKIRSNIKDFINEYIDMNKLEAHIPVNTILYNEVLEYVEMNWASKNIYILDIDLNDSINGLQLARKIREHDINGYIIFVTGHIELSLIAYKYRIKVLDFIVKNVDDIKSNLYEAFDVAIKELERYNENTKNRKLIIKVGSNIIYIAFDDIICIETAPAPHKLILYTANTRIEFYGTLKKICKKLDNRFYQIHRSCVINTESIKKISKKENDMHVIMENNNKHPLSKKYVKELTKYILCSN</sequence>
<dbReference type="RefSeq" id="WP_079495222.1">
    <property type="nucleotide sequence ID" value="NZ_FUZT01000016.1"/>
</dbReference>
<dbReference type="InterPro" id="IPR001789">
    <property type="entry name" value="Sig_transdc_resp-reg_receiver"/>
</dbReference>
<evidence type="ECO:0000259" key="9">
    <source>
        <dbReference type="PROSITE" id="PS50930"/>
    </source>
</evidence>
<evidence type="ECO:0000313" key="10">
    <source>
        <dbReference type="EMBL" id="SKC87641.1"/>
    </source>
</evidence>
<protein>
    <recommendedName>
        <fullName evidence="1">Stage 0 sporulation protein A homolog</fullName>
    </recommendedName>
</protein>
<keyword evidence="7" id="KW-0597">Phosphoprotein</keyword>
<accession>A0A1T5MHC1</accession>
<dbReference type="InterPro" id="IPR046947">
    <property type="entry name" value="LytR-like"/>
</dbReference>
<organism evidence="10 11">
    <name type="scientific">Maledivibacter halophilus</name>
    <dbReference type="NCBI Taxonomy" id="36842"/>
    <lineage>
        <taxon>Bacteria</taxon>
        <taxon>Bacillati</taxon>
        <taxon>Bacillota</taxon>
        <taxon>Clostridia</taxon>
        <taxon>Peptostreptococcales</taxon>
        <taxon>Caminicellaceae</taxon>
        <taxon>Maledivibacter</taxon>
    </lineage>
</organism>
<dbReference type="GO" id="GO:0000156">
    <property type="term" value="F:phosphorelay response regulator activity"/>
    <property type="evidence" value="ECO:0007669"/>
    <property type="project" value="InterPro"/>
</dbReference>
<evidence type="ECO:0000256" key="2">
    <source>
        <dbReference type="ARBA" id="ARBA00022490"/>
    </source>
</evidence>
<feature type="domain" description="Response regulatory" evidence="8">
    <location>
        <begin position="3"/>
        <end position="127"/>
    </location>
</feature>
<gene>
    <name evidence="10" type="ORF">SAMN02194393_04720</name>
</gene>
<dbReference type="PROSITE" id="PS50930">
    <property type="entry name" value="HTH_LYTTR"/>
    <property type="match status" value="1"/>
</dbReference>
<dbReference type="STRING" id="36842.SAMN02194393_04720"/>
<dbReference type="SUPFAM" id="SSF52172">
    <property type="entry name" value="CheY-like"/>
    <property type="match status" value="1"/>
</dbReference>
<name>A0A1T5MHC1_9FIRM</name>
<reference evidence="10 11" key="1">
    <citation type="submission" date="2017-02" db="EMBL/GenBank/DDBJ databases">
        <authorList>
            <person name="Peterson S.W."/>
        </authorList>
    </citation>
    <scope>NUCLEOTIDE SEQUENCE [LARGE SCALE GENOMIC DNA]</scope>
    <source>
        <strain evidence="10 11">M1</strain>
    </source>
</reference>
<dbReference type="PANTHER" id="PTHR37299">
    <property type="entry name" value="TRANSCRIPTIONAL REGULATOR-RELATED"/>
    <property type="match status" value="1"/>
</dbReference>
<dbReference type="OrthoDB" id="9809318at2"/>
<evidence type="ECO:0000256" key="1">
    <source>
        <dbReference type="ARBA" id="ARBA00018672"/>
    </source>
</evidence>
<dbReference type="Pfam" id="PF04397">
    <property type="entry name" value="LytTR"/>
    <property type="match status" value="1"/>
</dbReference>
<feature type="domain" description="HTH LytTR-type" evidence="9">
    <location>
        <begin position="144"/>
        <end position="248"/>
    </location>
</feature>
<evidence type="ECO:0000256" key="7">
    <source>
        <dbReference type="PROSITE-ProRule" id="PRU00169"/>
    </source>
</evidence>
<dbReference type="InterPro" id="IPR011006">
    <property type="entry name" value="CheY-like_superfamily"/>
</dbReference>
<dbReference type="EMBL" id="FUZT01000016">
    <property type="protein sequence ID" value="SKC87641.1"/>
    <property type="molecule type" value="Genomic_DNA"/>
</dbReference>
<evidence type="ECO:0000256" key="4">
    <source>
        <dbReference type="ARBA" id="ARBA00023159"/>
    </source>
</evidence>
<dbReference type="Pfam" id="PF00072">
    <property type="entry name" value="Response_reg"/>
    <property type="match status" value="1"/>
</dbReference>
<comment type="function">
    <text evidence="6">Required for high-level post-exponential phase expression of a series of secreted proteins.</text>
</comment>
<keyword evidence="2" id="KW-0963">Cytoplasm</keyword>
<dbReference type="SMART" id="SM00850">
    <property type="entry name" value="LytTR"/>
    <property type="match status" value="1"/>
</dbReference>
<evidence type="ECO:0000313" key="11">
    <source>
        <dbReference type="Proteomes" id="UP000190285"/>
    </source>
</evidence>
<dbReference type="Gene3D" id="3.40.50.2300">
    <property type="match status" value="1"/>
</dbReference>
<dbReference type="Proteomes" id="UP000190285">
    <property type="component" value="Unassembled WGS sequence"/>
</dbReference>
<keyword evidence="11" id="KW-1185">Reference proteome</keyword>
<evidence type="ECO:0000256" key="6">
    <source>
        <dbReference type="ARBA" id="ARBA00037164"/>
    </source>
</evidence>
<feature type="modified residue" description="4-aspartylphosphate" evidence="7">
    <location>
        <position position="61"/>
    </location>
</feature>
<evidence type="ECO:0000256" key="5">
    <source>
        <dbReference type="ARBA" id="ARBA00024867"/>
    </source>
</evidence>
<keyword evidence="4" id="KW-0010">Activator</keyword>
<dbReference type="AlphaFoldDB" id="A0A1T5MHC1"/>
<evidence type="ECO:0000259" key="8">
    <source>
        <dbReference type="PROSITE" id="PS50110"/>
    </source>
</evidence>
<keyword evidence="3" id="KW-0902">Two-component regulatory system</keyword>
<dbReference type="GO" id="GO:0003677">
    <property type="term" value="F:DNA binding"/>
    <property type="evidence" value="ECO:0007669"/>
    <property type="project" value="InterPro"/>
</dbReference>
<dbReference type="InterPro" id="IPR007492">
    <property type="entry name" value="LytTR_DNA-bd_dom"/>
</dbReference>
<comment type="function">
    <text evidence="5">May play the central regulatory role in sporulation. It may be an element of the effector pathway responsible for the activation of sporulation genes in response to nutritional stress. Spo0A may act in concert with spo0H (a sigma factor) to control the expression of some genes that are critical to the sporulation process.</text>
</comment>